<name>A0A3M0L1C8_HIRRU</name>
<proteinExistence type="predicted"/>
<keyword evidence="2" id="KW-1185">Reference proteome</keyword>
<gene>
    <name evidence="1" type="ORF">DUI87_03961</name>
</gene>
<evidence type="ECO:0000313" key="1">
    <source>
        <dbReference type="EMBL" id="RMC19352.1"/>
    </source>
</evidence>
<dbReference type="Proteomes" id="UP000269221">
    <property type="component" value="Unassembled WGS sequence"/>
</dbReference>
<sequence length="83" mass="9190">MLISGGDDLDIDLRHCHRIIGFVHLEPTIQFVVPSSSQCRPVYSYPGFRDLVPGCVGKFLGTICYVFRDVKGEKGCIPGFLVC</sequence>
<reference evidence="1 2" key="1">
    <citation type="submission" date="2018-07" db="EMBL/GenBank/DDBJ databases">
        <title>A high quality draft genome assembly of the barn swallow (H. rustica rustica).</title>
        <authorList>
            <person name="Formenti G."/>
            <person name="Chiara M."/>
            <person name="Poveda L."/>
            <person name="Francoijs K.-J."/>
            <person name="Bonisoli-Alquati A."/>
            <person name="Canova L."/>
            <person name="Gianfranceschi L."/>
            <person name="Horner D.S."/>
            <person name="Saino N."/>
        </authorList>
    </citation>
    <scope>NUCLEOTIDE SEQUENCE [LARGE SCALE GENOMIC DNA]</scope>
    <source>
        <strain evidence="1">Chelidonia</strain>
        <tissue evidence="1">Blood</tissue>
    </source>
</reference>
<organism evidence="1 2">
    <name type="scientific">Hirundo rustica rustica</name>
    <dbReference type="NCBI Taxonomy" id="333673"/>
    <lineage>
        <taxon>Eukaryota</taxon>
        <taxon>Metazoa</taxon>
        <taxon>Chordata</taxon>
        <taxon>Craniata</taxon>
        <taxon>Vertebrata</taxon>
        <taxon>Euteleostomi</taxon>
        <taxon>Archelosauria</taxon>
        <taxon>Archosauria</taxon>
        <taxon>Dinosauria</taxon>
        <taxon>Saurischia</taxon>
        <taxon>Theropoda</taxon>
        <taxon>Coelurosauria</taxon>
        <taxon>Aves</taxon>
        <taxon>Neognathae</taxon>
        <taxon>Neoaves</taxon>
        <taxon>Telluraves</taxon>
        <taxon>Australaves</taxon>
        <taxon>Passeriformes</taxon>
        <taxon>Sylvioidea</taxon>
        <taxon>Hirundinidae</taxon>
        <taxon>Hirundo</taxon>
    </lineage>
</organism>
<protein>
    <submittedName>
        <fullName evidence="1">Uncharacterized protein</fullName>
    </submittedName>
</protein>
<accession>A0A3M0L1C8</accession>
<comment type="caution">
    <text evidence="1">The sequence shown here is derived from an EMBL/GenBank/DDBJ whole genome shotgun (WGS) entry which is preliminary data.</text>
</comment>
<dbReference type="AlphaFoldDB" id="A0A3M0L1C8"/>
<evidence type="ECO:0000313" key="2">
    <source>
        <dbReference type="Proteomes" id="UP000269221"/>
    </source>
</evidence>
<dbReference type="EMBL" id="QRBI01000095">
    <property type="protein sequence ID" value="RMC19352.1"/>
    <property type="molecule type" value="Genomic_DNA"/>
</dbReference>